<dbReference type="AlphaFoldDB" id="A0A2S1PMJ1"/>
<evidence type="ECO:0000313" key="1">
    <source>
        <dbReference type="EMBL" id="AWH59654.1"/>
    </source>
</evidence>
<accession>A0A2S1PMJ1</accession>
<name>A0A2S1PMJ1_EDWTA</name>
<keyword evidence="1" id="KW-0614">Plasmid</keyword>
<protein>
    <submittedName>
        <fullName evidence="1">Uncharacterized protein</fullName>
    </submittedName>
</protein>
<geneLocation type="plasmid" evidence="1">
    <name>p9.2</name>
</geneLocation>
<dbReference type="EMBL" id="MG228256">
    <property type="protein sequence ID" value="AWH59654.1"/>
    <property type="molecule type" value="Genomic_DNA"/>
</dbReference>
<proteinExistence type="predicted"/>
<organism evidence="1">
    <name type="scientific">Edwardsiella tarda</name>
    <dbReference type="NCBI Taxonomy" id="636"/>
    <lineage>
        <taxon>Bacteria</taxon>
        <taxon>Pseudomonadati</taxon>
        <taxon>Pseudomonadota</taxon>
        <taxon>Gammaproteobacteria</taxon>
        <taxon>Enterobacterales</taxon>
        <taxon>Hafniaceae</taxon>
        <taxon>Edwardsiella</taxon>
    </lineage>
</organism>
<reference evidence="1" key="1">
    <citation type="journal article" date="2017" name="J. Clin. Microbiol.">
        <title>Comparative phenotypic and genotypic analysis of Edwardsiella spp. isolates from different hosts and geographic origins, with an emphasis on isolates formerly classified as E. tarda and an evaluation of diagnostic methods.</title>
        <authorList>
            <person name="Reichley S.R."/>
            <person name="Ware C."/>
            <person name="Steadman J."/>
            <person name="Gaunt P.S."/>
            <person name="Garcia J.C."/>
            <person name="LaFrentz B.R."/>
            <person name="Thachil A."/>
            <person name="Waldbieser G.C."/>
            <person name="Stine C.B."/>
            <person name="Bujan N."/>
            <person name="Arias C.R."/>
            <person name="Loch T."/>
            <person name="Welch T.J."/>
            <person name="Cipriano R.C."/>
            <person name="Greenway T.E."/>
            <person name="Khoo L.H."/>
            <person name="Wise D.J."/>
            <person name="Lawrence M.L."/>
            <person name="Griffin M.J."/>
        </authorList>
    </citation>
    <scope>NUCLEOTIDE SEQUENCE</scope>
    <source>
        <strain evidence="1">9.2</strain>
        <plasmid evidence="1">p9.2</plasmid>
    </source>
</reference>
<sequence length="89" mass="9683">MSTGGPTMTTTTTETAKEVLRGYGRANEAALASLMDVQDWQRIARQELERRATSIVQALDDATLEAIAAGTLDMRAMCRQVADEIHQTA</sequence>